<gene>
    <name evidence="7" type="ORF">GWO12_12105</name>
</gene>
<feature type="region of interest" description="Disordered" evidence="5">
    <location>
        <begin position="1"/>
        <end position="28"/>
    </location>
</feature>
<dbReference type="PANTHER" id="PTHR43133">
    <property type="entry name" value="RNA POLYMERASE ECF-TYPE SIGMA FACTO"/>
    <property type="match status" value="1"/>
</dbReference>
<keyword evidence="3" id="KW-0238">DNA-binding</keyword>
<dbReference type="SUPFAM" id="SSF88946">
    <property type="entry name" value="Sigma2 domain of RNA polymerase sigma factors"/>
    <property type="match status" value="1"/>
</dbReference>
<evidence type="ECO:0000256" key="1">
    <source>
        <dbReference type="ARBA" id="ARBA00023015"/>
    </source>
</evidence>
<evidence type="ECO:0000256" key="4">
    <source>
        <dbReference type="ARBA" id="ARBA00023163"/>
    </source>
</evidence>
<keyword evidence="1" id="KW-0805">Transcription regulation</keyword>
<evidence type="ECO:0000259" key="6">
    <source>
        <dbReference type="Pfam" id="PF04542"/>
    </source>
</evidence>
<dbReference type="PANTHER" id="PTHR43133:SF8">
    <property type="entry name" value="RNA POLYMERASE SIGMA FACTOR HI_1459-RELATED"/>
    <property type="match status" value="1"/>
</dbReference>
<dbReference type="InterPro" id="IPR039425">
    <property type="entry name" value="RNA_pol_sigma-70-like"/>
</dbReference>
<keyword evidence="2" id="KW-0731">Sigma factor</keyword>
<protein>
    <submittedName>
        <fullName evidence="7">Sigma-70 family RNA polymerase sigma factor</fullName>
    </submittedName>
</protein>
<feature type="domain" description="RNA polymerase sigma-70 region 2" evidence="6">
    <location>
        <begin position="68"/>
        <end position="123"/>
    </location>
</feature>
<organism evidence="7 8">
    <name type="scientific">Candidatus Kutchimonas denitrificans</name>
    <dbReference type="NCBI Taxonomy" id="3056748"/>
    <lineage>
        <taxon>Bacteria</taxon>
        <taxon>Pseudomonadati</taxon>
        <taxon>Gemmatimonadota</taxon>
        <taxon>Gemmatimonadia</taxon>
        <taxon>Candidatus Palauibacterales</taxon>
        <taxon>Candidatus Palauibacteraceae</taxon>
        <taxon>Candidatus Kutchimonas</taxon>
    </lineage>
</organism>
<dbReference type="InterPro" id="IPR007627">
    <property type="entry name" value="RNA_pol_sigma70_r2"/>
</dbReference>
<dbReference type="GO" id="GO:0016987">
    <property type="term" value="F:sigma factor activity"/>
    <property type="evidence" value="ECO:0007669"/>
    <property type="project" value="UniProtKB-KW"/>
</dbReference>
<comment type="caution">
    <text evidence="7">The sequence shown here is derived from an EMBL/GenBank/DDBJ whole genome shotgun (WGS) entry which is preliminary data.</text>
</comment>
<dbReference type="GO" id="GO:0006352">
    <property type="term" value="P:DNA-templated transcription initiation"/>
    <property type="evidence" value="ECO:0007669"/>
    <property type="project" value="InterPro"/>
</dbReference>
<dbReference type="Gene3D" id="1.10.1740.10">
    <property type="match status" value="1"/>
</dbReference>
<dbReference type="InterPro" id="IPR013325">
    <property type="entry name" value="RNA_pol_sigma_r2"/>
</dbReference>
<evidence type="ECO:0000256" key="3">
    <source>
        <dbReference type="ARBA" id="ARBA00023125"/>
    </source>
</evidence>
<keyword evidence="4" id="KW-0804">Transcription</keyword>
<evidence type="ECO:0000256" key="5">
    <source>
        <dbReference type="SAM" id="MobiDB-lite"/>
    </source>
</evidence>
<dbReference type="GO" id="GO:0003677">
    <property type="term" value="F:DNA binding"/>
    <property type="evidence" value="ECO:0007669"/>
    <property type="project" value="UniProtKB-KW"/>
</dbReference>
<dbReference type="AlphaFoldDB" id="A0AAE4ZD33"/>
<reference evidence="7 8" key="1">
    <citation type="submission" date="2020-01" db="EMBL/GenBank/DDBJ databases">
        <title>Genomes assembled from Gulf of Kutch pelagic sediment metagenomes.</title>
        <authorList>
            <person name="Chandrashekar M."/>
            <person name="Mahajan M.S."/>
            <person name="Dave K.J."/>
            <person name="Vatsa P."/>
            <person name="Nathani N.M."/>
        </authorList>
    </citation>
    <scope>NUCLEOTIDE SEQUENCE [LARGE SCALE GENOMIC DNA]</scope>
    <source>
        <strain evidence="7">KS3-K002</strain>
    </source>
</reference>
<dbReference type="Pfam" id="PF04542">
    <property type="entry name" value="Sigma70_r2"/>
    <property type="match status" value="1"/>
</dbReference>
<evidence type="ECO:0000313" key="7">
    <source>
        <dbReference type="EMBL" id="NIR75835.1"/>
    </source>
</evidence>
<dbReference type="Proteomes" id="UP000702544">
    <property type="component" value="Unassembled WGS sequence"/>
</dbReference>
<evidence type="ECO:0000256" key="2">
    <source>
        <dbReference type="ARBA" id="ARBA00023082"/>
    </source>
</evidence>
<accession>A0AAE4ZD33</accession>
<evidence type="ECO:0000313" key="8">
    <source>
        <dbReference type="Proteomes" id="UP000702544"/>
    </source>
</evidence>
<name>A0AAE4ZD33_9BACT</name>
<proteinExistence type="predicted"/>
<sequence length="261" mass="30373">MNLRTIDPISRSRNHTPVSPRDSAAPFPPTRLSILERIRSGVPEVRREAYGALAQGYWKPIYKYLRIKWKADVAEAEDLTQAFLATAYEKAFFERFEPEKARFRTFLRTCLDRFVMNERKAAGRLKRGGGLKFVALEFEDAEGELRQIQVEDPIDVETFFRQEMIRDLFARTLRQVRDDFDDRGKSAQFQLFERYDLEPSTELTYADLAEEFGLTVTQVTNHLAAVRRAFRDGALRNLQEISGTETEYRADAREIFGIEVR</sequence>
<dbReference type="EMBL" id="JAACAK010000096">
    <property type="protein sequence ID" value="NIR75835.1"/>
    <property type="molecule type" value="Genomic_DNA"/>
</dbReference>